<dbReference type="KEGG" id="pvp:105291477"/>
<evidence type="ECO:0000313" key="3">
    <source>
        <dbReference type="RefSeq" id="XP_023385891.1"/>
    </source>
</evidence>
<keyword evidence="2" id="KW-1185">Reference proteome</keyword>
<feature type="compositionally biased region" description="Polar residues" evidence="1">
    <location>
        <begin position="144"/>
        <end position="154"/>
    </location>
</feature>
<dbReference type="Proteomes" id="UP000515202">
    <property type="component" value="Unplaced"/>
</dbReference>
<organism evidence="2 3">
    <name type="scientific">Pteropus vampyrus</name>
    <name type="common">Large flying fox</name>
    <dbReference type="NCBI Taxonomy" id="132908"/>
    <lineage>
        <taxon>Eukaryota</taxon>
        <taxon>Metazoa</taxon>
        <taxon>Chordata</taxon>
        <taxon>Craniata</taxon>
        <taxon>Vertebrata</taxon>
        <taxon>Euteleostomi</taxon>
        <taxon>Mammalia</taxon>
        <taxon>Eutheria</taxon>
        <taxon>Laurasiatheria</taxon>
        <taxon>Chiroptera</taxon>
        <taxon>Yinpterochiroptera</taxon>
        <taxon>Pteropodoidea</taxon>
        <taxon>Pteropodidae</taxon>
        <taxon>Pteropodinae</taxon>
        <taxon>Pteropus</taxon>
    </lineage>
</organism>
<evidence type="ECO:0000256" key="1">
    <source>
        <dbReference type="SAM" id="MobiDB-lite"/>
    </source>
</evidence>
<dbReference type="AlphaFoldDB" id="A0A6P6CEP1"/>
<proteinExistence type="predicted"/>
<reference evidence="3" key="1">
    <citation type="submission" date="2025-08" db="UniProtKB">
        <authorList>
            <consortium name="RefSeq"/>
        </authorList>
    </citation>
    <scope>IDENTIFICATION</scope>
    <source>
        <tissue evidence="3">Kidney</tissue>
    </source>
</reference>
<name>A0A6P6CEP1_PTEVA</name>
<sequence>MTVNLDKGRCGGWKDECKTWHEAEEEERGEEQLFKKPQLTFHWPLIITKETRKYVLLSGHIVGLSKILFLLVRKKGRTSSEQTTADFTLQDSAFSMEKEKVRNSPRCRTIVLTFLRSYRPLWSGQLPTMFKCEPRPDGQKLGPNENSGQESSSVINNSYSQKAEGFEGALIPAVMALYSKKEMVSYPLGQLGMLECVCSAHGLQRASGQ</sequence>
<feature type="region of interest" description="Disordered" evidence="1">
    <location>
        <begin position="133"/>
        <end position="154"/>
    </location>
</feature>
<protein>
    <submittedName>
        <fullName evidence="3">Uncharacterized protein LOC105291477</fullName>
    </submittedName>
</protein>
<dbReference type="GeneID" id="105291477"/>
<evidence type="ECO:0000313" key="2">
    <source>
        <dbReference type="Proteomes" id="UP000515202"/>
    </source>
</evidence>
<accession>A0A6P6CEP1</accession>
<gene>
    <name evidence="3" type="primary">LOC105291477</name>
</gene>
<dbReference type="RefSeq" id="XP_023385891.1">
    <property type="nucleotide sequence ID" value="XM_023530123.1"/>
</dbReference>